<accession>L1IGS4</accession>
<dbReference type="AlphaFoldDB" id="L1IGS4"/>
<evidence type="ECO:0000313" key="3">
    <source>
        <dbReference type="EnsemblProtists" id="EKX35035"/>
    </source>
</evidence>
<reference evidence="2 4" key="1">
    <citation type="journal article" date="2012" name="Nature">
        <title>Algal genomes reveal evolutionary mosaicism and the fate of nucleomorphs.</title>
        <authorList>
            <consortium name="DOE Joint Genome Institute"/>
            <person name="Curtis B.A."/>
            <person name="Tanifuji G."/>
            <person name="Burki F."/>
            <person name="Gruber A."/>
            <person name="Irimia M."/>
            <person name="Maruyama S."/>
            <person name="Arias M.C."/>
            <person name="Ball S.G."/>
            <person name="Gile G.H."/>
            <person name="Hirakawa Y."/>
            <person name="Hopkins J.F."/>
            <person name="Kuo A."/>
            <person name="Rensing S.A."/>
            <person name="Schmutz J."/>
            <person name="Symeonidi A."/>
            <person name="Elias M."/>
            <person name="Eveleigh R.J."/>
            <person name="Herman E.K."/>
            <person name="Klute M.J."/>
            <person name="Nakayama T."/>
            <person name="Obornik M."/>
            <person name="Reyes-Prieto A."/>
            <person name="Armbrust E.V."/>
            <person name="Aves S.J."/>
            <person name="Beiko R.G."/>
            <person name="Coutinho P."/>
            <person name="Dacks J.B."/>
            <person name="Durnford D.G."/>
            <person name="Fast N.M."/>
            <person name="Green B.R."/>
            <person name="Grisdale C.J."/>
            <person name="Hempel F."/>
            <person name="Henrissat B."/>
            <person name="Hoppner M.P."/>
            <person name="Ishida K."/>
            <person name="Kim E."/>
            <person name="Koreny L."/>
            <person name="Kroth P.G."/>
            <person name="Liu Y."/>
            <person name="Malik S.B."/>
            <person name="Maier U.G."/>
            <person name="McRose D."/>
            <person name="Mock T."/>
            <person name="Neilson J.A."/>
            <person name="Onodera N.T."/>
            <person name="Poole A.M."/>
            <person name="Pritham E.J."/>
            <person name="Richards T.A."/>
            <person name="Rocap G."/>
            <person name="Roy S.W."/>
            <person name="Sarai C."/>
            <person name="Schaack S."/>
            <person name="Shirato S."/>
            <person name="Slamovits C.H."/>
            <person name="Spencer D.F."/>
            <person name="Suzuki S."/>
            <person name="Worden A.Z."/>
            <person name="Zauner S."/>
            <person name="Barry K."/>
            <person name="Bell C."/>
            <person name="Bharti A.K."/>
            <person name="Crow J.A."/>
            <person name="Grimwood J."/>
            <person name="Kramer R."/>
            <person name="Lindquist E."/>
            <person name="Lucas S."/>
            <person name="Salamov A."/>
            <person name="McFadden G.I."/>
            <person name="Lane C.E."/>
            <person name="Keeling P.J."/>
            <person name="Gray M.W."/>
            <person name="Grigoriev I.V."/>
            <person name="Archibald J.M."/>
        </authorList>
    </citation>
    <scope>NUCLEOTIDE SEQUENCE</scope>
    <source>
        <strain evidence="2 4">CCMP2712</strain>
    </source>
</reference>
<dbReference type="PROSITE" id="PS50096">
    <property type="entry name" value="IQ"/>
    <property type="match status" value="1"/>
</dbReference>
<feature type="compositionally biased region" description="Basic and acidic residues" evidence="1">
    <location>
        <begin position="1"/>
        <end position="11"/>
    </location>
</feature>
<name>L1IGS4_GUITC</name>
<dbReference type="RefSeq" id="XP_005822015.1">
    <property type="nucleotide sequence ID" value="XM_005821958.1"/>
</dbReference>
<dbReference type="KEGG" id="gtt:GUITHDRAFT_146788"/>
<evidence type="ECO:0000313" key="2">
    <source>
        <dbReference type="EMBL" id="EKX35035.1"/>
    </source>
</evidence>
<feature type="region of interest" description="Disordered" evidence="1">
    <location>
        <begin position="192"/>
        <end position="219"/>
    </location>
</feature>
<organism evidence="2">
    <name type="scientific">Guillardia theta (strain CCMP2712)</name>
    <name type="common">Cryptophyte</name>
    <dbReference type="NCBI Taxonomy" id="905079"/>
    <lineage>
        <taxon>Eukaryota</taxon>
        <taxon>Cryptophyceae</taxon>
        <taxon>Pyrenomonadales</taxon>
        <taxon>Geminigeraceae</taxon>
        <taxon>Guillardia</taxon>
    </lineage>
</organism>
<reference evidence="3" key="3">
    <citation type="submission" date="2015-06" db="UniProtKB">
        <authorList>
            <consortium name="EnsemblProtists"/>
        </authorList>
    </citation>
    <scope>IDENTIFICATION</scope>
</reference>
<dbReference type="HOGENOM" id="CLU_1263619_0_0_1"/>
<keyword evidence="4" id="KW-1185">Reference proteome</keyword>
<dbReference type="Proteomes" id="UP000011087">
    <property type="component" value="Unassembled WGS sequence"/>
</dbReference>
<dbReference type="GeneID" id="17291768"/>
<feature type="region of interest" description="Disordered" evidence="1">
    <location>
        <begin position="1"/>
        <end position="34"/>
    </location>
</feature>
<proteinExistence type="predicted"/>
<evidence type="ECO:0000256" key="1">
    <source>
        <dbReference type="SAM" id="MobiDB-lite"/>
    </source>
</evidence>
<dbReference type="EnsemblProtists" id="EKX35035">
    <property type="protein sequence ID" value="EKX35035"/>
    <property type="gene ID" value="GUITHDRAFT_146788"/>
</dbReference>
<protein>
    <submittedName>
        <fullName evidence="2 3">Uncharacterized protein</fullName>
    </submittedName>
</protein>
<dbReference type="PaxDb" id="55529-EKX35035"/>
<gene>
    <name evidence="2" type="ORF">GUITHDRAFT_146788</name>
</gene>
<reference evidence="4" key="2">
    <citation type="submission" date="2012-11" db="EMBL/GenBank/DDBJ databases">
        <authorList>
            <person name="Kuo A."/>
            <person name="Curtis B.A."/>
            <person name="Tanifuji G."/>
            <person name="Burki F."/>
            <person name="Gruber A."/>
            <person name="Irimia M."/>
            <person name="Maruyama S."/>
            <person name="Arias M.C."/>
            <person name="Ball S.G."/>
            <person name="Gile G.H."/>
            <person name="Hirakawa Y."/>
            <person name="Hopkins J.F."/>
            <person name="Rensing S.A."/>
            <person name="Schmutz J."/>
            <person name="Symeonidi A."/>
            <person name="Elias M."/>
            <person name="Eveleigh R.J."/>
            <person name="Herman E.K."/>
            <person name="Klute M.J."/>
            <person name="Nakayama T."/>
            <person name="Obornik M."/>
            <person name="Reyes-Prieto A."/>
            <person name="Armbrust E.V."/>
            <person name="Aves S.J."/>
            <person name="Beiko R.G."/>
            <person name="Coutinho P."/>
            <person name="Dacks J.B."/>
            <person name="Durnford D.G."/>
            <person name="Fast N.M."/>
            <person name="Green B.R."/>
            <person name="Grisdale C."/>
            <person name="Hempe F."/>
            <person name="Henrissat B."/>
            <person name="Hoppner M.P."/>
            <person name="Ishida K.-I."/>
            <person name="Kim E."/>
            <person name="Koreny L."/>
            <person name="Kroth P.G."/>
            <person name="Liu Y."/>
            <person name="Malik S.-B."/>
            <person name="Maier U.G."/>
            <person name="McRose D."/>
            <person name="Mock T."/>
            <person name="Neilson J.A."/>
            <person name="Onodera N.T."/>
            <person name="Poole A.M."/>
            <person name="Pritham E.J."/>
            <person name="Richards T.A."/>
            <person name="Rocap G."/>
            <person name="Roy S.W."/>
            <person name="Sarai C."/>
            <person name="Schaack S."/>
            <person name="Shirato S."/>
            <person name="Slamovits C.H."/>
            <person name="Spencer D.F."/>
            <person name="Suzuki S."/>
            <person name="Worden A.Z."/>
            <person name="Zauner S."/>
            <person name="Barry K."/>
            <person name="Bell C."/>
            <person name="Bharti A.K."/>
            <person name="Crow J.A."/>
            <person name="Grimwood J."/>
            <person name="Kramer R."/>
            <person name="Lindquist E."/>
            <person name="Lucas S."/>
            <person name="Salamov A."/>
            <person name="McFadden G.I."/>
            <person name="Lane C.E."/>
            <person name="Keeling P.J."/>
            <person name="Gray M.W."/>
            <person name="Grigoriev I.V."/>
            <person name="Archibald J.M."/>
        </authorList>
    </citation>
    <scope>NUCLEOTIDE SEQUENCE</scope>
    <source>
        <strain evidence="4">CCMP2712</strain>
    </source>
</reference>
<evidence type="ECO:0000313" key="4">
    <source>
        <dbReference type="Proteomes" id="UP000011087"/>
    </source>
</evidence>
<dbReference type="EMBL" id="JH993098">
    <property type="protein sequence ID" value="EKX35035.1"/>
    <property type="molecule type" value="Genomic_DNA"/>
</dbReference>
<feature type="compositionally biased region" description="Acidic residues" evidence="1">
    <location>
        <begin position="12"/>
        <end position="27"/>
    </location>
</feature>
<sequence length="219" mass="24883">MGKEEEERVQEGEGEEKEEDEEDEEDGFVSRHARAVRAKKPDKLYSDAVSEKLKSLEEGAELEDYEWKQVMAPQSVGFRIQKMQDAFSNLKGHVMEANRNPRGKLYNQVRRMIALTSAVKEMQSASSDIQKAFRGFQARKNVKLDLGKRRGSQMNYIPALQPTLAELIENKFNPREQEMIHRLLAELALEKQEKEKQASEGSVAKKEAADDGKKPAGTT</sequence>